<evidence type="ECO:0000256" key="9">
    <source>
        <dbReference type="ARBA" id="ARBA00048793"/>
    </source>
</evidence>
<feature type="domain" description="Ketopantoate reductase C-terminal" evidence="11">
    <location>
        <begin position="211"/>
        <end position="296"/>
    </location>
</feature>
<dbReference type="EC" id="1.1.1.169" evidence="3"/>
<keyword evidence="13" id="KW-1185">Reference proteome</keyword>
<dbReference type="InterPro" id="IPR013332">
    <property type="entry name" value="KPR_N"/>
</dbReference>
<proteinExistence type="inferred from homology"/>
<evidence type="ECO:0000256" key="2">
    <source>
        <dbReference type="ARBA" id="ARBA00007870"/>
    </source>
</evidence>
<evidence type="ECO:0000256" key="7">
    <source>
        <dbReference type="ARBA" id="ARBA00023002"/>
    </source>
</evidence>
<comment type="caution">
    <text evidence="12">The sequence shown here is derived from an EMBL/GenBank/DDBJ whole genome shotgun (WGS) entry which is preliminary data.</text>
</comment>
<accession>A0A316GN78</accession>
<dbReference type="GO" id="GO:0005737">
    <property type="term" value="C:cytoplasm"/>
    <property type="evidence" value="ECO:0007669"/>
    <property type="project" value="TreeGrafter"/>
</dbReference>
<keyword evidence="6" id="KW-0521">NADP</keyword>
<protein>
    <recommendedName>
        <fullName evidence="4">2-dehydropantoate 2-reductase</fullName>
        <ecNumber evidence="3">1.1.1.169</ecNumber>
    </recommendedName>
    <alternativeName>
        <fullName evidence="8">Ketopantoate reductase</fullName>
    </alternativeName>
</protein>
<evidence type="ECO:0000256" key="3">
    <source>
        <dbReference type="ARBA" id="ARBA00013014"/>
    </source>
</evidence>
<evidence type="ECO:0000256" key="8">
    <source>
        <dbReference type="ARBA" id="ARBA00032024"/>
    </source>
</evidence>
<feature type="domain" description="Ketopantoate reductase N-terminal" evidence="10">
    <location>
        <begin position="3"/>
        <end position="140"/>
    </location>
</feature>
<dbReference type="AlphaFoldDB" id="A0A316GN78"/>
<dbReference type="GO" id="GO:0050661">
    <property type="term" value="F:NADP binding"/>
    <property type="evidence" value="ECO:0007669"/>
    <property type="project" value="TreeGrafter"/>
</dbReference>
<evidence type="ECO:0000313" key="13">
    <source>
        <dbReference type="Proteomes" id="UP000245708"/>
    </source>
</evidence>
<dbReference type="InterPro" id="IPR008927">
    <property type="entry name" value="6-PGluconate_DH-like_C_sf"/>
</dbReference>
<evidence type="ECO:0000256" key="6">
    <source>
        <dbReference type="ARBA" id="ARBA00022857"/>
    </source>
</evidence>
<comment type="catalytic activity">
    <reaction evidence="9">
        <text>(R)-pantoate + NADP(+) = 2-dehydropantoate + NADPH + H(+)</text>
        <dbReference type="Rhea" id="RHEA:16233"/>
        <dbReference type="ChEBI" id="CHEBI:11561"/>
        <dbReference type="ChEBI" id="CHEBI:15378"/>
        <dbReference type="ChEBI" id="CHEBI:15980"/>
        <dbReference type="ChEBI" id="CHEBI:57783"/>
        <dbReference type="ChEBI" id="CHEBI:58349"/>
        <dbReference type="EC" id="1.1.1.169"/>
    </reaction>
</comment>
<dbReference type="SUPFAM" id="SSF51735">
    <property type="entry name" value="NAD(P)-binding Rossmann-fold domains"/>
    <property type="match status" value="1"/>
</dbReference>
<dbReference type="PANTHER" id="PTHR43765">
    <property type="entry name" value="2-DEHYDROPANTOATE 2-REDUCTASE-RELATED"/>
    <property type="match status" value="1"/>
</dbReference>
<name>A0A316GN78_9RHOB</name>
<evidence type="ECO:0000259" key="10">
    <source>
        <dbReference type="Pfam" id="PF02558"/>
    </source>
</evidence>
<dbReference type="InterPro" id="IPR036291">
    <property type="entry name" value="NAD(P)-bd_dom_sf"/>
</dbReference>
<dbReference type="GO" id="GO:0008677">
    <property type="term" value="F:2-dehydropantoate 2-reductase activity"/>
    <property type="evidence" value="ECO:0007669"/>
    <property type="project" value="UniProtKB-EC"/>
</dbReference>
<keyword evidence="5" id="KW-0566">Pantothenate biosynthesis</keyword>
<dbReference type="PANTHER" id="PTHR43765:SF2">
    <property type="entry name" value="2-DEHYDROPANTOATE 2-REDUCTASE"/>
    <property type="match status" value="1"/>
</dbReference>
<dbReference type="UniPathway" id="UPA00028">
    <property type="reaction ID" value="UER00004"/>
</dbReference>
<sequence>MRVIIYGVGAIGGVVAAALARAGHEVIGIARGAQLAVLQSGPLQLRTPDGDVEAQVPCVADPGKIAFRADDLILLTMKTQDCLDALQCLRLAGVRDQPLFCLQNGVSNEPMALRLFPNVHGVTVMMPAGFTDPGEVLCYGTPKLGLFDIGRFPGGSDDDDARLAALFDSAQMRGFVHQDVMASKRGKLLVNLGNCLEAAVGRGADRGDFPARARAEAEAVFRAAGLAWDDVGMDDPRRKALMRMGDIPGAARSGGSTTQSLLRGTGRVETDYLNGEIAYLGRLHGVQTPVNAFLTWLGAAMADARVAPGHVDAAGLAALFADWCAGRKVALSA</sequence>
<dbReference type="OrthoDB" id="9796561at2"/>
<dbReference type="Gene3D" id="3.40.50.720">
    <property type="entry name" value="NAD(P)-binding Rossmann-like Domain"/>
    <property type="match status" value="1"/>
</dbReference>
<evidence type="ECO:0000256" key="5">
    <source>
        <dbReference type="ARBA" id="ARBA00022655"/>
    </source>
</evidence>
<comment type="similarity">
    <text evidence="2">Belongs to the ketopantoate reductase family.</text>
</comment>
<evidence type="ECO:0000259" key="11">
    <source>
        <dbReference type="Pfam" id="PF08546"/>
    </source>
</evidence>
<dbReference type="Pfam" id="PF08546">
    <property type="entry name" value="ApbA_C"/>
    <property type="match status" value="1"/>
</dbReference>
<dbReference type="InterPro" id="IPR013328">
    <property type="entry name" value="6PGD_dom2"/>
</dbReference>
<organism evidence="12 13">
    <name type="scientific">Roseicyclus mahoneyensis</name>
    <dbReference type="NCBI Taxonomy" id="164332"/>
    <lineage>
        <taxon>Bacteria</taxon>
        <taxon>Pseudomonadati</taxon>
        <taxon>Pseudomonadota</taxon>
        <taxon>Alphaproteobacteria</taxon>
        <taxon>Rhodobacterales</taxon>
        <taxon>Roseobacteraceae</taxon>
        <taxon>Roseicyclus</taxon>
    </lineage>
</organism>
<evidence type="ECO:0000256" key="1">
    <source>
        <dbReference type="ARBA" id="ARBA00004994"/>
    </source>
</evidence>
<evidence type="ECO:0000256" key="4">
    <source>
        <dbReference type="ARBA" id="ARBA00019465"/>
    </source>
</evidence>
<dbReference type="Gene3D" id="1.10.1040.10">
    <property type="entry name" value="N-(1-d-carboxylethyl)-l-norvaline Dehydrogenase, domain 2"/>
    <property type="match status" value="1"/>
</dbReference>
<dbReference type="InterPro" id="IPR013752">
    <property type="entry name" value="KPA_reductase"/>
</dbReference>
<keyword evidence="7" id="KW-0560">Oxidoreductase</keyword>
<dbReference type="Proteomes" id="UP000245708">
    <property type="component" value="Unassembled WGS sequence"/>
</dbReference>
<dbReference type="RefSeq" id="WP_109666342.1">
    <property type="nucleotide sequence ID" value="NZ_QGGW01000002.1"/>
</dbReference>
<gene>
    <name evidence="12" type="ORF">C7455_10296</name>
</gene>
<dbReference type="EMBL" id="QGGW01000002">
    <property type="protein sequence ID" value="PWK61410.1"/>
    <property type="molecule type" value="Genomic_DNA"/>
</dbReference>
<dbReference type="SUPFAM" id="SSF48179">
    <property type="entry name" value="6-phosphogluconate dehydrogenase C-terminal domain-like"/>
    <property type="match status" value="1"/>
</dbReference>
<evidence type="ECO:0000313" key="12">
    <source>
        <dbReference type="EMBL" id="PWK61410.1"/>
    </source>
</evidence>
<reference evidence="12 13" key="1">
    <citation type="submission" date="2018-05" db="EMBL/GenBank/DDBJ databases">
        <title>Genomic Encyclopedia of Type Strains, Phase IV (KMG-IV): sequencing the most valuable type-strain genomes for metagenomic binning, comparative biology and taxonomic classification.</title>
        <authorList>
            <person name="Goeker M."/>
        </authorList>
    </citation>
    <scope>NUCLEOTIDE SEQUENCE [LARGE SCALE GENOMIC DNA]</scope>
    <source>
        <strain evidence="12 13">DSM 16097</strain>
    </source>
</reference>
<dbReference type="Pfam" id="PF02558">
    <property type="entry name" value="ApbA"/>
    <property type="match status" value="1"/>
</dbReference>
<dbReference type="InterPro" id="IPR050838">
    <property type="entry name" value="Ketopantoate_reductase"/>
</dbReference>
<comment type="pathway">
    <text evidence="1">Cofactor biosynthesis; (R)-pantothenate biosynthesis; (R)-pantoate from 3-methyl-2-oxobutanoate: step 2/2.</text>
</comment>
<dbReference type="GO" id="GO:0015940">
    <property type="term" value="P:pantothenate biosynthetic process"/>
    <property type="evidence" value="ECO:0007669"/>
    <property type="project" value="UniProtKB-UniPathway"/>
</dbReference>